<keyword evidence="2" id="KW-1185">Reference proteome</keyword>
<organism evidence="1 2">
    <name type="scientific">Fimbriimonas ginsengisoli Gsoil 348</name>
    <dbReference type="NCBI Taxonomy" id="661478"/>
    <lineage>
        <taxon>Bacteria</taxon>
        <taxon>Bacillati</taxon>
        <taxon>Armatimonadota</taxon>
        <taxon>Fimbriimonadia</taxon>
        <taxon>Fimbriimonadales</taxon>
        <taxon>Fimbriimonadaceae</taxon>
        <taxon>Fimbriimonas</taxon>
    </lineage>
</organism>
<name>A0A068NNF6_FIMGI</name>
<dbReference type="STRING" id="661478.OP10G_1705"/>
<dbReference type="HOGENOM" id="CLU_3007632_0_0_0"/>
<dbReference type="Proteomes" id="UP000027982">
    <property type="component" value="Chromosome"/>
</dbReference>
<accession>A0A068NNF6</accession>
<evidence type="ECO:0000313" key="2">
    <source>
        <dbReference type="Proteomes" id="UP000027982"/>
    </source>
</evidence>
<sequence length="56" mass="6250">MGVGRCGVAVLRCCGVAVLRCCGVAVLARVLYPFLTPQHLLNALTCLERTWYPWIW</sequence>
<dbReference type="KEGG" id="fgi:OP10G_1705"/>
<proteinExistence type="predicted"/>
<protein>
    <submittedName>
        <fullName evidence="1">Uncharacterized protein</fullName>
    </submittedName>
</protein>
<gene>
    <name evidence="1" type="ORF">OP10G_1705</name>
</gene>
<dbReference type="AlphaFoldDB" id="A0A068NNF6"/>
<evidence type="ECO:0000313" key="1">
    <source>
        <dbReference type="EMBL" id="AIE85073.1"/>
    </source>
</evidence>
<dbReference type="EMBL" id="CP007139">
    <property type="protein sequence ID" value="AIE85073.1"/>
    <property type="molecule type" value="Genomic_DNA"/>
</dbReference>
<reference evidence="1 2" key="1">
    <citation type="journal article" date="2014" name="PLoS ONE">
        <title>The first complete genome sequence of the class fimbriimonadia in the phylum armatimonadetes.</title>
        <authorList>
            <person name="Hu Z.Y."/>
            <person name="Wang Y.Z."/>
            <person name="Im W.T."/>
            <person name="Wang S.Y."/>
            <person name="Zhao G.P."/>
            <person name="Zheng H.J."/>
            <person name="Quan Z.X."/>
        </authorList>
    </citation>
    <scope>NUCLEOTIDE SEQUENCE [LARGE SCALE GENOMIC DNA]</scope>
    <source>
        <strain evidence="1">Gsoil 348</strain>
    </source>
</reference>